<dbReference type="EMBL" id="NPDY01000007">
    <property type="protein sequence ID" value="PJZ69861.1"/>
    <property type="molecule type" value="Genomic_DNA"/>
</dbReference>
<evidence type="ECO:0008006" key="5">
    <source>
        <dbReference type="Google" id="ProtNLM"/>
    </source>
</evidence>
<dbReference type="Pfam" id="PF17263">
    <property type="entry name" value="DUF5329"/>
    <property type="match status" value="1"/>
</dbReference>
<protein>
    <recommendedName>
        <fullName evidence="5">DUF5329 domain-containing protein</fullName>
    </recommendedName>
</protein>
<reference evidence="3 4" key="1">
    <citation type="submission" date="2017-07" db="EMBL/GenBank/DDBJ databases">
        <title>Leptospira spp. isolated from tropical soils.</title>
        <authorList>
            <person name="Thibeaux R."/>
            <person name="Iraola G."/>
            <person name="Ferres I."/>
            <person name="Bierque E."/>
            <person name="Girault D."/>
            <person name="Soupe-Gilbert M.-E."/>
            <person name="Picardeau M."/>
            <person name="Goarant C."/>
        </authorList>
    </citation>
    <scope>NUCLEOTIDE SEQUENCE [LARGE SCALE GENOMIC DNA]</scope>
    <source>
        <strain evidence="2 4">FH1-B-B1</strain>
        <strain evidence="1 3">FH1-B-C1</strain>
    </source>
</reference>
<evidence type="ECO:0000313" key="2">
    <source>
        <dbReference type="EMBL" id="PJZ73157.1"/>
    </source>
</evidence>
<dbReference type="AlphaFoldDB" id="A0A2M9ZM98"/>
<dbReference type="InterPro" id="IPR035242">
    <property type="entry name" value="DUF5329"/>
</dbReference>
<organism evidence="2 4">
    <name type="scientific">Leptospira perolatii</name>
    <dbReference type="NCBI Taxonomy" id="2023191"/>
    <lineage>
        <taxon>Bacteria</taxon>
        <taxon>Pseudomonadati</taxon>
        <taxon>Spirochaetota</taxon>
        <taxon>Spirochaetia</taxon>
        <taxon>Leptospirales</taxon>
        <taxon>Leptospiraceae</taxon>
        <taxon>Leptospira</taxon>
    </lineage>
</organism>
<dbReference type="Proteomes" id="UP000231990">
    <property type="component" value="Unassembled WGS sequence"/>
</dbReference>
<accession>A0A2M9ZM98</accession>
<evidence type="ECO:0000313" key="4">
    <source>
        <dbReference type="Proteomes" id="UP000231990"/>
    </source>
</evidence>
<dbReference type="Proteomes" id="UP000231962">
    <property type="component" value="Unassembled WGS sequence"/>
</dbReference>
<evidence type="ECO:0000313" key="3">
    <source>
        <dbReference type="Proteomes" id="UP000231962"/>
    </source>
</evidence>
<sequence>MDRFNIILILLIFFLAPISAQSNNSESEINSLVSSLDLCKNCIFIRNGSEHSLEEAKAHMLRKYEATKNRINTAEEFIQHIGSKSSISGKPYLIRTAKGEEIKSEVWLTTQLQKLRTGSQKPGSNSKPTGKN</sequence>
<evidence type="ECO:0000313" key="1">
    <source>
        <dbReference type="EMBL" id="PJZ69861.1"/>
    </source>
</evidence>
<dbReference type="OrthoDB" id="344871at2"/>
<keyword evidence="3" id="KW-1185">Reference proteome</keyword>
<gene>
    <name evidence="1" type="ORF">CH360_09595</name>
    <name evidence="2" type="ORF">CH373_10640</name>
</gene>
<name>A0A2M9ZM98_9LEPT</name>
<comment type="caution">
    <text evidence="2">The sequence shown here is derived from an EMBL/GenBank/DDBJ whole genome shotgun (WGS) entry which is preliminary data.</text>
</comment>
<dbReference type="EMBL" id="NPDZ01000006">
    <property type="protein sequence ID" value="PJZ73157.1"/>
    <property type="molecule type" value="Genomic_DNA"/>
</dbReference>
<proteinExistence type="predicted"/>